<feature type="domain" description="SLH" evidence="3">
    <location>
        <begin position="88"/>
        <end position="155"/>
    </location>
</feature>
<dbReference type="Gene3D" id="2.60.40.10">
    <property type="entry name" value="Immunoglobulins"/>
    <property type="match status" value="2"/>
</dbReference>
<evidence type="ECO:0000313" key="4">
    <source>
        <dbReference type="EMBL" id="MBY6277837.1"/>
    </source>
</evidence>
<feature type="chain" id="PRO_5037303497" description="SLH domain-containing protein" evidence="2">
    <location>
        <begin position="27"/>
        <end position="1122"/>
    </location>
</feature>
<evidence type="ECO:0000313" key="5">
    <source>
        <dbReference type="Proteomes" id="UP000732377"/>
    </source>
</evidence>
<accession>A0A953LL73</accession>
<feature type="domain" description="SLH" evidence="3">
    <location>
        <begin position="20"/>
        <end position="87"/>
    </location>
</feature>
<dbReference type="AlphaFoldDB" id="A0A953LL73"/>
<proteinExistence type="predicted"/>
<evidence type="ECO:0000259" key="3">
    <source>
        <dbReference type="PROSITE" id="PS51272"/>
    </source>
</evidence>
<evidence type="ECO:0000256" key="2">
    <source>
        <dbReference type="SAM" id="SignalP"/>
    </source>
</evidence>
<dbReference type="Pfam" id="PF09136">
    <property type="entry name" value="Glucodextran_B"/>
    <property type="match status" value="1"/>
</dbReference>
<keyword evidence="2" id="KW-0732">Signal</keyword>
<dbReference type="RefSeq" id="WP_273381219.1">
    <property type="nucleotide sequence ID" value="NZ_PIUK01000259.1"/>
</dbReference>
<name>A0A953LL73_SYMTR</name>
<sequence length="1122" mass="119711">MGLWKRFTSAIVASSLVLAMVAPAFAQPSAATTQSAYERLSHYEIVQGVAMPDGSVSPALDMTLTRAQLVTIIVRAFGEEQTAAVLKGVSPFGDVPGWHWASGYVAVAKSIASQKNIALGYPDGSFQPERTVSAIEALTFVMKFLGLPVGSGDAWVQQTIASAVANGVLSSEDVNVYLSDPNAGATRGLAFALLDAIFYNYQGADGKNLYMTYHDSQPPVLTVNDLPSNTSQQTITVSGKVSGDYADVYVGSDRVAVAADGSFSAQVALEPGQNTITVTARDLAGNVAEKSLTVSRGSGVAAAIIASLASSTVKAGQSVDLDVKIVDEAGVDTGITDYEVTVDEEWGTYADGKFTAGGKLGSGSLTVSYGNLTPVKVNFTIVAGAIATVEAEKDSVAPGEVVRLIAKDANGNRVTGVTFSENYDDVIIEGDRFVALKPGKYTVRATKDGETGVGVISVFGEHASFAFEVPTLVSNGSTEYEIKVIATDKDGNKVTTFEDEVTLDTNLDLVSGSVAEAKDGIATFKVRVPVGMEGLEAFFTATYWNGEEEITATASYEVLGQVADSLNLDVPKYLAINQPAFVGYVQVLDQSGNPIEYGDSYEVRLTISGPAYFAGTSSKELTLDVSGGKVPFELEPVDRYTEGTITLRATAPGLGTVTKTVEAVYARAPRNLIVTPVTTKPVTAGEDEAFEFRISLTDPQGVPVLADENLDVTLTFDHKEADDELLVMYEGQYGDWVDVDLRNGKGTLLFARGEREVTVRVESRRLTGTVKVTASASGLVSGSGTLSFAAGEATAIAFERPELNVLPDVDYTLTVRLKDVFGNNVAKSGVRVEFTAEPQEYARLGSAFRSYRTTTDAQGRATVRIRLVDYVDDFKIYATATLPNGNTVQAEADLHIVHSVARSISVSTYVNGALRTSVQAGDEVQVRVTVTDSRGFKWSGPEFEDRLALGGIDPEAINDGDKNDPLPRFVWNDSGRYYEATFMARKEGNYRLTVSDETSLDTVSGSTTLRIVGGAPDHVGLIEEPIPYRKGEAQQITVYVLDQYGNKVQASNVEQPVDFDISVSQTGGTYALVRDTATGGGRPSATYTIRRYTNSLRLWVITDGDSATITIDGIPYEMEVKK</sequence>
<dbReference type="EMBL" id="PIUK01000259">
    <property type="protein sequence ID" value="MBY6277837.1"/>
    <property type="molecule type" value="Genomic_DNA"/>
</dbReference>
<dbReference type="InterPro" id="IPR001119">
    <property type="entry name" value="SLH_dom"/>
</dbReference>
<dbReference type="Proteomes" id="UP000732377">
    <property type="component" value="Unassembled WGS sequence"/>
</dbReference>
<reference evidence="4" key="1">
    <citation type="submission" date="2017-11" db="EMBL/GenBank/DDBJ databases">
        <title>Three new genomes from thermophilic consortium.</title>
        <authorList>
            <person name="Quaggio R."/>
            <person name="Amgarten D."/>
            <person name="Setubal J.C."/>
        </authorList>
    </citation>
    <scope>NUCLEOTIDE SEQUENCE</scope>
    <source>
        <strain evidence="4">ZCTH01-B2</strain>
    </source>
</reference>
<dbReference type="PROSITE" id="PS51272">
    <property type="entry name" value="SLH"/>
    <property type="match status" value="2"/>
</dbReference>
<dbReference type="SUPFAM" id="SSF49373">
    <property type="entry name" value="Invasin/intimin cell-adhesion fragments"/>
    <property type="match status" value="1"/>
</dbReference>
<keyword evidence="1" id="KW-0677">Repeat</keyword>
<gene>
    <name evidence="4" type="ORF">CWE10_16905</name>
</gene>
<feature type="signal peptide" evidence="2">
    <location>
        <begin position="1"/>
        <end position="26"/>
    </location>
</feature>
<comment type="caution">
    <text evidence="4">The sequence shown here is derived from an EMBL/GenBank/DDBJ whole genome shotgun (WGS) entry which is preliminary data.</text>
</comment>
<dbReference type="InterPro" id="IPR008964">
    <property type="entry name" value="Invasin/intimin_cell_adhesion"/>
</dbReference>
<evidence type="ECO:0000256" key="1">
    <source>
        <dbReference type="ARBA" id="ARBA00022737"/>
    </source>
</evidence>
<organism evidence="4 5">
    <name type="scientific">Symbiobacterium thermophilum</name>
    <dbReference type="NCBI Taxonomy" id="2734"/>
    <lineage>
        <taxon>Bacteria</taxon>
        <taxon>Bacillati</taxon>
        <taxon>Bacillota</taxon>
        <taxon>Clostridia</taxon>
        <taxon>Eubacteriales</taxon>
        <taxon>Symbiobacteriaceae</taxon>
        <taxon>Symbiobacterium</taxon>
    </lineage>
</organism>
<dbReference type="InterPro" id="IPR013783">
    <property type="entry name" value="Ig-like_fold"/>
</dbReference>
<dbReference type="Pfam" id="PF00395">
    <property type="entry name" value="SLH"/>
    <property type="match status" value="1"/>
</dbReference>
<protein>
    <recommendedName>
        <fullName evidence="3">SLH domain-containing protein</fullName>
    </recommendedName>
</protein>